<protein>
    <submittedName>
        <fullName evidence="1">Uncharacterized protein</fullName>
    </submittedName>
</protein>
<reference evidence="1" key="1">
    <citation type="submission" date="2012-09" db="EMBL/GenBank/DDBJ databases">
        <title>Metagenomic Characterization of a Microbial Community in Wastewater Detects High Levels of Antibiotic Resistance.</title>
        <authorList>
            <person name="Abrams M."/>
            <person name="Caldwell A."/>
            <person name="Vandaei E."/>
            <person name="Lee W."/>
            <person name="Perrott J."/>
            <person name="Khan S.Y."/>
            <person name="Ta J."/>
            <person name="Romero D."/>
            <person name="Nguyen V."/>
            <person name="Pourmand N."/>
            <person name="Ouverney C.C."/>
        </authorList>
    </citation>
    <scope>NUCLEOTIDE SEQUENCE</scope>
</reference>
<dbReference type="EMBL" id="JX649893">
    <property type="protein sequence ID" value="AGC72152.1"/>
    <property type="molecule type" value="Genomic_DNA"/>
</dbReference>
<sequence>MAFWHAAILVVSLVVIDPVAGFAATMPEMPESVPAEDYALYDLAVEDKFLTSGTKLVVIERMTARYLHPDEPHVPTVAWFAEQDLFDRRLPQDLIRDFVAKAQRSSRLETRFGFGVRYRFVSGEGVPDAETALLRIPVAQWVQEERGVPDIIDRLAFSRVGFTLRGDQALLYVANPRPDGTGAGFLLWFIRQHKGWRLYDTEVLWVSRPEEKGSGGRK</sequence>
<name>L7VSR6_9BACT</name>
<accession>L7VSR6</accession>
<evidence type="ECO:0000313" key="1">
    <source>
        <dbReference type="EMBL" id="AGC72152.1"/>
    </source>
</evidence>
<proteinExistence type="predicted"/>
<organism evidence="1">
    <name type="scientific">uncultured bacterium A1Q1_fos_560</name>
    <dbReference type="NCBI Taxonomy" id="1256584"/>
    <lineage>
        <taxon>Bacteria</taxon>
        <taxon>environmental samples</taxon>
    </lineage>
</organism>
<dbReference type="AlphaFoldDB" id="L7VSR6"/>